<protein>
    <submittedName>
        <fullName evidence="2">Putative secreted protein</fullName>
    </submittedName>
</protein>
<feature type="chain" id="PRO_5014753354" evidence="1">
    <location>
        <begin position="30"/>
        <end position="68"/>
    </location>
</feature>
<reference evidence="2" key="1">
    <citation type="submission" date="2018-01" db="EMBL/GenBank/DDBJ databases">
        <title>An insight into the sialome of Amazonian anophelines.</title>
        <authorList>
            <person name="Ribeiro J.M."/>
            <person name="Scarpassa V."/>
            <person name="Calvo E."/>
        </authorList>
    </citation>
    <scope>NUCLEOTIDE SEQUENCE</scope>
</reference>
<accession>A0A2M4D899</accession>
<feature type="signal peptide" evidence="1">
    <location>
        <begin position="1"/>
        <end position="29"/>
    </location>
</feature>
<proteinExistence type="predicted"/>
<sequence length="68" mass="7669">MVATRRNRANTCALVVLLFVSFGAYPSNARVVTVSNVVVRLPYLQPFNNKTFTKFALDELDVLSCRNF</sequence>
<name>A0A2M4D899_ANODA</name>
<keyword evidence="1" id="KW-0732">Signal</keyword>
<evidence type="ECO:0000313" key="2">
    <source>
        <dbReference type="EMBL" id="MBW73776.1"/>
    </source>
</evidence>
<organism evidence="2">
    <name type="scientific">Anopheles darlingi</name>
    <name type="common">Mosquito</name>
    <dbReference type="NCBI Taxonomy" id="43151"/>
    <lineage>
        <taxon>Eukaryota</taxon>
        <taxon>Metazoa</taxon>
        <taxon>Ecdysozoa</taxon>
        <taxon>Arthropoda</taxon>
        <taxon>Hexapoda</taxon>
        <taxon>Insecta</taxon>
        <taxon>Pterygota</taxon>
        <taxon>Neoptera</taxon>
        <taxon>Endopterygota</taxon>
        <taxon>Diptera</taxon>
        <taxon>Nematocera</taxon>
        <taxon>Culicoidea</taxon>
        <taxon>Culicidae</taxon>
        <taxon>Anophelinae</taxon>
        <taxon>Anopheles</taxon>
    </lineage>
</organism>
<evidence type="ECO:0000256" key="1">
    <source>
        <dbReference type="SAM" id="SignalP"/>
    </source>
</evidence>
<dbReference type="AlphaFoldDB" id="A0A2M4D899"/>
<dbReference type="EMBL" id="GGFL01009598">
    <property type="protein sequence ID" value="MBW73776.1"/>
    <property type="molecule type" value="Transcribed_RNA"/>
</dbReference>